<feature type="region of interest" description="Disordered" evidence="1">
    <location>
        <begin position="1"/>
        <end position="27"/>
    </location>
</feature>
<evidence type="ECO:0008006" key="4">
    <source>
        <dbReference type="Google" id="ProtNLM"/>
    </source>
</evidence>
<gene>
    <name evidence="2" type="ORF">Pen02_40800</name>
</gene>
<name>A0ABQ4E355_9ACTN</name>
<comment type="caution">
    <text evidence="2">The sequence shown here is derived from an EMBL/GenBank/DDBJ whole genome shotgun (WGS) entry which is preliminary data.</text>
</comment>
<reference evidence="2 3" key="1">
    <citation type="submission" date="2021-01" db="EMBL/GenBank/DDBJ databases">
        <title>Whole genome shotgun sequence of Plantactinospora endophytica NBRC 110450.</title>
        <authorList>
            <person name="Komaki H."/>
            <person name="Tamura T."/>
        </authorList>
    </citation>
    <scope>NUCLEOTIDE SEQUENCE [LARGE SCALE GENOMIC DNA]</scope>
    <source>
        <strain evidence="2 3">NBRC 110450</strain>
    </source>
</reference>
<evidence type="ECO:0000313" key="2">
    <source>
        <dbReference type="EMBL" id="GIG89144.1"/>
    </source>
</evidence>
<protein>
    <recommendedName>
        <fullName evidence="4">DUF1330 domain-containing protein</fullName>
    </recommendedName>
</protein>
<proteinExistence type="predicted"/>
<organism evidence="2 3">
    <name type="scientific">Plantactinospora endophytica</name>
    <dbReference type="NCBI Taxonomy" id="673535"/>
    <lineage>
        <taxon>Bacteria</taxon>
        <taxon>Bacillati</taxon>
        <taxon>Actinomycetota</taxon>
        <taxon>Actinomycetes</taxon>
        <taxon>Micromonosporales</taxon>
        <taxon>Micromonosporaceae</taxon>
        <taxon>Plantactinospora</taxon>
    </lineage>
</organism>
<evidence type="ECO:0000313" key="3">
    <source>
        <dbReference type="Proteomes" id="UP000646749"/>
    </source>
</evidence>
<accession>A0ABQ4E355</accession>
<feature type="compositionally biased region" description="Pro residues" evidence="1">
    <location>
        <begin position="9"/>
        <end position="19"/>
    </location>
</feature>
<dbReference type="EMBL" id="BONW01000019">
    <property type="protein sequence ID" value="GIG89144.1"/>
    <property type="molecule type" value="Genomic_DNA"/>
</dbReference>
<dbReference type="RefSeq" id="WP_239140998.1">
    <property type="nucleotide sequence ID" value="NZ_BONW01000019.1"/>
</dbReference>
<evidence type="ECO:0000256" key="1">
    <source>
        <dbReference type="SAM" id="MobiDB-lite"/>
    </source>
</evidence>
<dbReference type="Proteomes" id="UP000646749">
    <property type="component" value="Unassembled WGS sequence"/>
</dbReference>
<sequence>MTNDDHPPPRSSVPVPVPMPVSVSDGSAPHRRLRLVAVLDVPAEHLAAFRRYEDLVLPLLAEHGGRLEQRLRTGDGCTEVHLVSFAGRDGYESYLADPRRAAYRQRELRGVELASRFLEVSEVDPVRPAE</sequence>
<keyword evidence="3" id="KW-1185">Reference proteome</keyword>